<feature type="compositionally biased region" description="Low complexity" evidence="1">
    <location>
        <begin position="290"/>
        <end position="304"/>
    </location>
</feature>
<dbReference type="RefSeq" id="WP_188909945.1">
    <property type="nucleotide sequence ID" value="NZ_BMMF01000002.1"/>
</dbReference>
<feature type="compositionally biased region" description="Pro residues" evidence="1">
    <location>
        <begin position="41"/>
        <end position="61"/>
    </location>
</feature>
<comment type="caution">
    <text evidence="3">The sequence shown here is derived from an EMBL/GenBank/DDBJ whole genome shotgun (WGS) entry which is preliminary data.</text>
</comment>
<evidence type="ECO:0000313" key="4">
    <source>
        <dbReference type="Proteomes" id="UP000600449"/>
    </source>
</evidence>
<name>A0A917V2M5_9HYPH</name>
<proteinExistence type="predicted"/>
<evidence type="ECO:0000313" key="3">
    <source>
        <dbReference type="EMBL" id="GGK24323.1"/>
    </source>
</evidence>
<dbReference type="EMBL" id="BMMF01000002">
    <property type="protein sequence ID" value="GGK24323.1"/>
    <property type="molecule type" value="Genomic_DNA"/>
</dbReference>
<evidence type="ECO:0000256" key="1">
    <source>
        <dbReference type="SAM" id="MobiDB-lite"/>
    </source>
</evidence>
<keyword evidence="2" id="KW-0732">Signal</keyword>
<evidence type="ECO:0000256" key="2">
    <source>
        <dbReference type="SAM" id="SignalP"/>
    </source>
</evidence>
<sequence>MSRTALCALAFSLPLLVSALPGAASAQPLQLPGAQFSQPPAGAPQPAPIAPSPSVPAPVAPTSPVAPAAPIPPNAPAAERAALPPPADITQLTLHRDARTGALDIARGPQGGLVATLTLEGQGIANPQEACAVTIADGEAGVALQPVTPLGRYARYRLAAPACPVVVTLFADAALLWTEGLCTFEAADCRVDASGMWGPQPEALPTDPARLERDLAEADEAVRAAFRTLSERSEGDALRAVLAEQAGFSAERVTTCARYAGEDRQGLCAARWTQARAAALQERLGATSAPALRPAASAPAAATPGPAPLSILPNDN</sequence>
<organism evidence="3 4">
    <name type="scientific">Salinarimonas ramus</name>
    <dbReference type="NCBI Taxonomy" id="690164"/>
    <lineage>
        <taxon>Bacteria</taxon>
        <taxon>Pseudomonadati</taxon>
        <taxon>Pseudomonadota</taxon>
        <taxon>Alphaproteobacteria</taxon>
        <taxon>Hyphomicrobiales</taxon>
        <taxon>Salinarimonadaceae</taxon>
        <taxon>Salinarimonas</taxon>
    </lineage>
</organism>
<dbReference type="AlphaFoldDB" id="A0A917V2M5"/>
<feature type="chain" id="PRO_5037977330" description="Lysozyme inhibitor LprI N-terminal domain-containing protein" evidence="2">
    <location>
        <begin position="27"/>
        <end position="316"/>
    </location>
</feature>
<reference evidence="3 4" key="1">
    <citation type="journal article" date="2014" name="Int. J. Syst. Evol. Microbiol.">
        <title>Complete genome sequence of Corynebacterium casei LMG S-19264T (=DSM 44701T), isolated from a smear-ripened cheese.</title>
        <authorList>
            <consortium name="US DOE Joint Genome Institute (JGI-PGF)"/>
            <person name="Walter F."/>
            <person name="Albersmeier A."/>
            <person name="Kalinowski J."/>
            <person name="Ruckert C."/>
        </authorList>
    </citation>
    <scope>NUCLEOTIDE SEQUENCE [LARGE SCALE GENOMIC DNA]</scope>
    <source>
        <strain evidence="3 4">CGMCC 1.9161</strain>
    </source>
</reference>
<feature type="signal peptide" evidence="2">
    <location>
        <begin position="1"/>
        <end position="26"/>
    </location>
</feature>
<feature type="region of interest" description="Disordered" evidence="1">
    <location>
        <begin position="290"/>
        <end position="316"/>
    </location>
</feature>
<accession>A0A917V2M5</accession>
<protein>
    <recommendedName>
        <fullName evidence="5">Lysozyme inhibitor LprI N-terminal domain-containing protein</fullName>
    </recommendedName>
</protein>
<keyword evidence="4" id="KW-1185">Reference proteome</keyword>
<feature type="region of interest" description="Disordered" evidence="1">
    <location>
        <begin position="31"/>
        <end position="61"/>
    </location>
</feature>
<dbReference type="Proteomes" id="UP000600449">
    <property type="component" value="Unassembled WGS sequence"/>
</dbReference>
<gene>
    <name evidence="3" type="ORF">GCM10011322_08710</name>
</gene>
<evidence type="ECO:0008006" key="5">
    <source>
        <dbReference type="Google" id="ProtNLM"/>
    </source>
</evidence>